<accession>A0ACB9M0P9</accession>
<dbReference type="EMBL" id="CM039435">
    <property type="protein sequence ID" value="KAI4317513.1"/>
    <property type="molecule type" value="Genomic_DNA"/>
</dbReference>
<keyword evidence="2" id="KW-1185">Reference proteome</keyword>
<reference evidence="1 2" key="1">
    <citation type="journal article" date="2022" name="DNA Res.">
        <title>Chromosomal-level genome assembly of the orchid tree Bauhinia variegata (Leguminosae; Cercidoideae) supports the allotetraploid origin hypothesis of Bauhinia.</title>
        <authorList>
            <person name="Zhong Y."/>
            <person name="Chen Y."/>
            <person name="Zheng D."/>
            <person name="Pang J."/>
            <person name="Liu Y."/>
            <person name="Luo S."/>
            <person name="Meng S."/>
            <person name="Qian L."/>
            <person name="Wei D."/>
            <person name="Dai S."/>
            <person name="Zhou R."/>
        </authorList>
    </citation>
    <scope>NUCLEOTIDE SEQUENCE [LARGE SCALE GENOMIC DNA]</scope>
    <source>
        <strain evidence="1">BV-YZ2020</strain>
    </source>
</reference>
<protein>
    <submittedName>
        <fullName evidence="1">Uncharacterized protein</fullName>
    </submittedName>
</protein>
<sequence>MAVAAVAPPFPPPKLAYFLLLIFTIITAMVGTGKNINVAAQGQGASWCVARSDANAQALQAALDYACSAGADCVAIQSNGLCYLPNTLQAHASYAFNSYFQRRSRGPGSCDFAGTATTAQTNPSYGSCVYASSASSAGGTNTPTTAPPTNPNVPITSTPPTSIFGGGITPGMNPPMTDTSRASSGAISYTFGVFVSFLLILLHAF</sequence>
<dbReference type="Proteomes" id="UP000828941">
    <property type="component" value="Chromosome 10"/>
</dbReference>
<organism evidence="1 2">
    <name type="scientific">Bauhinia variegata</name>
    <name type="common">Purple orchid tree</name>
    <name type="synonym">Phanera variegata</name>
    <dbReference type="NCBI Taxonomy" id="167791"/>
    <lineage>
        <taxon>Eukaryota</taxon>
        <taxon>Viridiplantae</taxon>
        <taxon>Streptophyta</taxon>
        <taxon>Embryophyta</taxon>
        <taxon>Tracheophyta</taxon>
        <taxon>Spermatophyta</taxon>
        <taxon>Magnoliopsida</taxon>
        <taxon>eudicotyledons</taxon>
        <taxon>Gunneridae</taxon>
        <taxon>Pentapetalae</taxon>
        <taxon>rosids</taxon>
        <taxon>fabids</taxon>
        <taxon>Fabales</taxon>
        <taxon>Fabaceae</taxon>
        <taxon>Cercidoideae</taxon>
        <taxon>Cercideae</taxon>
        <taxon>Bauhiniinae</taxon>
        <taxon>Bauhinia</taxon>
    </lineage>
</organism>
<evidence type="ECO:0000313" key="1">
    <source>
        <dbReference type="EMBL" id="KAI4317513.1"/>
    </source>
</evidence>
<comment type="caution">
    <text evidence="1">The sequence shown here is derived from an EMBL/GenBank/DDBJ whole genome shotgun (WGS) entry which is preliminary data.</text>
</comment>
<evidence type="ECO:0000313" key="2">
    <source>
        <dbReference type="Proteomes" id="UP000828941"/>
    </source>
</evidence>
<name>A0ACB9M0P9_BAUVA</name>
<gene>
    <name evidence="1" type="ORF">L6164_025377</name>
</gene>
<proteinExistence type="predicted"/>